<dbReference type="EMBL" id="CAACVS010000516">
    <property type="protein sequence ID" value="VEU43066.1"/>
    <property type="molecule type" value="Genomic_DNA"/>
</dbReference>
<dbReference type="AlphaFoldDB" id="A0A448ZLZ2"/>
<evidence type="ECO:0000313" key="3">
    <source>
        <dbReference type="Proteomes" id="UP000291116"/>
    </source>
</evidence>
<reference evidence="2 3" key="1">
    <citation type="submission" date="2019-01" db="EMBL/GenBank/DDBJ databases">
        <authorList>
            <person name="Ferrante I. M."/>
        </authorList>
    </citation>
    <scope>NUCLEOTIDE SEQUENCE [LARGE SCALE GENOMIC DNA]</scope>
    <source>
        <strain evidence="2 3">B856</strain>
    </source>
</reference>
<evidence type="ECO:0000256" key="1">
    <source>
        <dbReference type="SAM" id="MobiDB-lite"/>
    </source>
</evidence>
<protein>
    <submittedName>
        <fullName evidence="2">Uncharacterized protein</fullName>
    </submittedName>
</protein>
<proteinExistence type="predicted"/>
<feature type="region of interest" description="Disordered" evidence="1">
    <location>
        <begin position="1"/>
        <end position="65"/>
    </location>
</feature>
<sequence>MQYNASETKEELAYGSTADKPLTEKSAIGRAAASKNASVPRNNNNNNNNNNNTSETSSSKTTRNLYRARHVTSNKKEFLYQSKRHTKAPGIEIHTDRSFVVFHTAQESHRACVRWTGPSAGTQAGVASRRVASLRLDGAVAHQGVVEQDQAFASQNRRHRPEGSPGGLGLLLLLPAHEENRARHLRCPQGQKQVLPQKGPLVRVGEENREFRGRKDQEIHARQFGVGLLARNELVRIFGSPEVGLEVVLFWEERNLGTRGKEVPEAQHQQGGRGSTRNDLDVRGRCHGCLFSSVERKAKKVP</sequence>
<gene>
    <name evidence="2" type="ORF">PSNMU_V1.4_AUG-EV-PASAV3_0100710</name>
</gene>
<keyword evidence="3" id="KW-1185">Reference proteome</keyword>
<feature type="compositionally biased region" description="Polar residues" evidence="1">
    <location>
        <begin position="53"/>
        <end position="64"/>
    </location>
</feature>
<feature type="compositionally biased region" description="Low complexity" evidence="1">
    <location>
        <begin position="42"/>
        <end position="52"/>
    </location>
</feature>
<organism evidence="2 3">
    <name type="scientific">Pseudo-nitzschia multistriata</name>
    <dbReference type="NCBI Taxonomy" id="183589"/>
    <lineage>
        <taxon>Eukaryota</taxon>
        <taxon>Sar</taxon>
        <taxon>Stramenopiles</taxon>
        <taxon>Ochrophyta</taxon>
        <taxon>Bacillariophyta</taxon>
        <taxon>Bacillariophyceae</taxon>
        <taxon>Bacillariophycidae</taxon>
        <taxon>Bacillariales</taxon>
        <taxon>Bacillariaceae</taxon>
        <taxon>Pseudo-nitzschia</taxon>
    </lineage>
</organism>
<accession>A0A448ZLZ2</accession>
<dbReference type="Proteomes" id="UP000291116">
    <property type="component" value="Unassembled WGS sequence"/>
</dbReference>
<name>A0A448ZLZ2_9STRA</name>
<evidence type="ECO:0000313" key="2">
    <source>
        <dbReference type="EMBL" id="VEU43066.1"/>
    </source>
</evidence>